<dbReference type="InterPro" id="IPR008780">
    <property type="entry name" value="Plasmodium_Vir"/>
</dbReference>
<dbReference type="EMBL" id="CAJZCX010000012">
    <property type="protein sequence ID" value="CAG9481172.1"/>
    <property type="molecule type" value="Genomic_DNA"/>
</dbReference>
<dbReference type="VEuPathDB" id="PlasmoDB:PVPAM_060011200"/>
<accession>A0A1G4GU00</accession>
<dbReference type="Pfam" id="PF05795">
    <property type="entry name" value="Plasmodium_Vir"/>
    <property type="match status" value="3"/>
</dbReference>
<dbReference type="Proteomes" id="UP000196402">
    <property type="component" value="Chromosome 6"/>
</dbReference>
<protein>
    <submittedName>
        <fullName evidence="1">(malaria parasite P. vivax) hypothetical protein</fullName>
    </submittedName>
    <submittedName>
        <fullName evidence="2">VIR protein</fullName>
    </submittedName>
</protein>
<evidence type="ECO:0000313" key="3">
    <source>
        <dbReference type="Proteomes" id="UP000196402"/>
    </source>
</evidence>
<evidence type="ECO:0000313" key="2">
    <source>
        <dbReference type="EMBL" id="SCO66079.1"/>
    </source>
</evidence>
<dbReference type="VEuPathDB" id="PlasmoDB:PVX_001635"/>
<evidence type="ECO:0000313" key="1">
    <source>
        <dbReference type="EMBL" id="CAG9481172.1"/>
    </source>
</evidence>
<dbReference type="VEuPathDB" id="PlasmoDB:PVW1_060006800"/>
<gene>
    <name evidence="2" type="ORF">PVT01_060005500</name>
    <name evidence="1" type="ORF">PVW1_060006800</name>
</gene>
<dbReference type="AlphaFoldDB" id="A0A1G4GU00"/>
<proteinExistence type="predicted"/>
<reference evidence="2 3" key="1">
    <citation type="submission" date="2016-07" db="EMBL/GenBank/DDBJ databases">
        <authorList>
            <consortium name="Pathogen Informatics"/>
        </authorList>
    </citation>
    <scope>NUCLEOTIDE SEQUENCE [LARGE SCALE GENOMIC DNA]</scope>
    <source>
        <strain evidence="1">PvW1</strain>
    </source>
</reference>
<dbReference type="Proteomes" id="UP000779233">
    <property type="component" value="Unassembled WGS sequence"/>
</dbReference>
<organism evidence="2 3">
    <name type="scientific">Plasmodium vivax</name>
    <name type="common">malaria parasite P. vivax</name>
    <dbReference type="NCBI Taxonomy" id="5855"/>
    <lineage>
        <taxon>Eukaryota</taxon>
        <taxon>Sar</taxon>
        <taxon>Alveolata</taxon>
        <taxon>Apicomplexa</taxon>
        <taxon>Aconoidasida</taxon>
        <taxon>Haemosporida</taxon>
        <taxon>Plasmodiidae</taxon>
        <taxon>Plasmodium</taxon>
        <taxon>Plasmodium (Plasmodium)</taxon>
    </lineage>
</organism>
<sequence>MSKHIVDQVIEILKNDDVFWRKSNLYMYYDLFDNGMGSPGTTTLCNNKIKDQNFHNLCYDLEGILNNWHDICEGKESNYDKYCERLIYWLYGKIRTIKADATNIYYLYESLNSILKNKPLKNKNHACNKIYESKVYDMRVLKDKRELYDFVEIYNIIETKLKENDKNKELYCEYVQYIFELFKKMEAKGEYGVYNDEVMHFQEKFLDADDKLESLDKLCPNMCIKSVFDKSSITLCPSKRAVVTPSQLNINKCERTTTEYPYNSQSGMEKYDRILKGLDADKIYEKLNNNKDIKQYCSDCNEVLSLEETYPGITVLCKKLARNLRTNMSDIQNDVTNARDRCSYFIHWTYGELKKIFNINSRNIHSIPEVSKVLDVGTKINNELMLKDILDNSASIKKEFDSKAELSREFFKNFKVNQLNGKNTQLSKLIAEKLVYSREVSKHKPCFHYFDCKLDECMEMKNLHDYFKNFESMKDKIAGANNNRKLYCEYVAYIYGLYEKHEEDCCTCYFASDKCVENCPHYFNCEEKYDPYNFYSALKCDEILLGKKITKKVGKPKNINHEAIMKAENVNQHILTEKENAESAEYGDLPSDSFPSFALSVFTFLGILLMVFIFYKFTPLGTWYNRRALKKKRNYADFYEEYNESLMMNQSEQVIGNPQNRRLRISYQTG</sequence>
<dbReference type="EMBL" id="LT615244">
    <property type="protein sequence ID" value="SCO66079.1"/>
    <property type="molecule type" value="Genomic_DNA"/>
</dbReference>
<name>A0A1G4GU00_PLAVI</name>
<dbReference type="VEuPathDB" id="PlasmoDB:PVP01_0600600"/>